<sequence>MSLSDQDEPFFRPKSIWLPEKCRLCLEQYRNWVLENTSMARYMENALYVAPQFIPNRICESETSTEAGYAFVGLLHLYHESILMQAQNSGIDTPSRKHKLLRAVRIPLSIIGKAQFLLDLLCRKHGSDQTRWKMIILIESLKYVCKILLLWNEHNAHMLLQNGYYKTTELPRASRVPFLRAPVKASSEGNDNVVSTYPLDSSCTRILVQNPTIPVKTTRPRLLMMGELLHITRPLLFSILRSMNNDTSWSPAIVSFCCEIIGLLASIAALRSNLEKHTEQDCKAAQELSSRKMALLLYFLRDPLYQLATRPAAEKVCNTLDCTPILGRLARMAASGILDYYHRNHFYNSAS</sequence>
<name>F0X0E9_9STRA</name>
<keyword evidence="2" id="KW-0962">Peroxisome biogenesis</keyword>
<gene>
    <name evidence="3" type="primary">AlNc14C481G11890</name>
    <name evidence="3" type="ORF">ALNC14_133800</name>
</gene>
<reference evidence="3" key="1">
    <citation type="journal article" date="2011" name="PLoS Biol.">
        <title>Gene gain and loss during evolution of obligate parasitism in the white rust pathogen of Arabidopsis thaliana.</title>
        <authorList>
            <person name="Kemen E."/>
            <person name="Gardiner A."/>
            <person name="Schultz-Larsen T."/>
            <person name="Kemen A.C."/>
            <person name="Balmuth A.L."/>
            <person name="Robert-Seilaniantz A."/>
            <person name="Bailey K."/>
            <person name="Holub E."/>
            <person name="Studholme D.J."/>
            <person name="Maclean D."/>
            <person name="Jones J.D."/>
        </authorList>
    </citation>
    <scope>NUCLEOTIDE SEQUENCE</scope>
</reference>
<dbReference type="PANTHER" id="PTHR13299">
    <property type="entry name" value="PEROXISOMAL MEMBRANE PROTEIN PEX16"/>
    <property type="match status" value="1"/>
</dbReference>
<dbReference type="PANTHER" id="PTHR13299:SF0">
    <property type="entry name" value="PEROXISOMAL MEMBRANE PROTEIN PEX16"/>
    <property type="match status" value="1"/>
</dbReference>
<comment type="subcellular location">
    <subcellularLocation>
        <location evidence="2">Peroxisome membrane</location>
    </subcellularLocation>
</comment>
<comment type="similarity">
    <text evidence="1 2">Belongs to the peroxin-16 family.</text>
</comment>
<evidence type="ECO:0000313" key="3">
    <source>
        <dbReference type="EMBL" id="CCA27236.1"/>
    </source>
</evidence>
<dbReference type="EMBL" id="FR824522">
    <property type="protein sequence ID" value="CCA27236.1"/>
    <property type="molecule type" value="Genomic_DNA"/>
</dbReference>
<dbReference type="Pfam" id="PF08610">
    <property type="entry name" value="Pex16"/>
    <property type="match status" value="1"/>
</dbReference>
<dbReference type="GO" id="GO:0007031">
    <property type="term" value="P:peroxisome organization"/>
    <property type="evidence" value="ECO:0007669"/>
    <property type="project" value="UniProtKB-KW"/>
</dbReference>
<evidence type="ECO:0000256" key="2">
    <source>
        <dbReference type="RuleBase" id="RU365003"/>
    </source>
</evidence>
<dbReference type="InterPro" id="IPR013919">
    <property type="entry name" value="Pex16"/>
</dbReference>
<dbReference type="HOGENOM" id="CLU_059112_0_0_1"/>
<organism evidence="3">
    <name type="scientific">Albugo laibachii Nc14</name>
    <dbReference type="NCBI Taxonomy" id="890382"/>
    <lineage>
        <taxon>Eukaryota</taxon>
        <taxon>Sar</taxon>
        <taxon>Stramenopiles</taxon>
        <taxon>Oomycota</taxon>
        <taxon>Peronosporomycetes</taxon>
        <taxon>Albuginales</taxon>
        <taxon>Albuginaceae</taxon>
        <taxon>Albugo</taxon>
    </lineage>
</organism>
<protein>
    <recommendedName>
        <fullName evidence="2">Peroxisomal membrane protein PEX16</fullName>
    </recommendedName>
</protein>
<dbReference type="AlphaFoldDB" id="F0X0E9"/>
<dbReference type="GO" id="GO:0005778">
    <property type="term" value="C:peroxisomal membrane"/>
    <property type="evidence" value="ECO:0007669"/>
    <property type="project" value="UniProtKB-SubCell"/>
</dbReference>
<reference evidence="3" key="2">
    <citation type="submission" date="2011-02" db="EMBL/GenBank/DDBJ databases">
        <authorList>
            <person name="MacLean D."/>
        </authorList>
    </citation>
    <scope>NUCLEOTIDE SEQUENCE</scope>
</reference>
<evidence type="ECO:0000256" key="1">
    <source>
        <dbReference type="ARBA" id="ARBA00009505"/>
    </source>
</evidence>
<proteinExistence type="inferred from homology"/>
<accession>F0X0E9</accession>
<keyword evidence="2" id="KW-0576">Peroxisome</keyword>